<feature type="domain" description="Reverse transcriptase" evidence="2">
    <location>
        <begin position="18"/>
        <end position="158"/>
    </location>
</feature>
<name>A0A438EFN4_VITVI</name>
<sequence>MGFGSKWLGCIRWCISTTCFSVLVNGNPSGLFKSSRGLRQGNPLSPYFFLSDGDLSYMLSRAKECGFIEGFLVKGNDDVGVEVSHLFFANDTLIFCDASKENLEPLSWVFMWFEAYSMLKINLEKSELIPIRDVPNLEELTEVLGCKVGALPTTYLGLPFGASYKSIRIWERVEEQFQKGFALWKRQYLSKDDALFCERGVPELGKLLSWQKMEKGLESCPFMPFLVYLVGKK</sequence>
<proteinExistence type="predicted"/>
<evidence type="ECO:0000313" key="3">
    <source>
        <dbReference type="EMBL" id="RVW46519.1"/>
    </source>
</evidence>
<feature type="signal peptide" evidence="1">
    <location>
        <begin position="1"/>
        <end position="26"/>
    </location>
</feature>
<evidence type="ECO:0000313" key="4">
    <source>
        <dbReference type="Proteomes" id="UP000288805"/>
    </source>
</evidence>
<comment type="caution">
    <text evidence="3">The sequence shown here is derived from an EMBL/GenBank/DDBJ whole genome shotgun (WGS) entry which is preliminary data.</text>
</comment>
<dbReference type="InterPro" id="IPR000477">
    <property type="entry name" value="RT_dom"/>
</dbReference>
<organism evidence="3 4">
    <name type="scientific">Vitis vinifera</name>
    <name type="common">Grape</name>
    <dbReference type="NCBI Taxonomy" id="29760"/>
    <lineage>
        <taxon>Eukaryota</taxon>
        <taxon>Viridiplantae</taxon>
        <taxon>Streptophyta</taxon>
        <taxon>Embryophyta</taxon>
        <taxon>Tracheophyta</taxon>
        <taxon>Spermatophyta</taxon>
        <taxon>Magnoliopsida</taxon>
        <taxon>eudicotyledons</taxon>
        <taxon>Gunneridae</taxon>
        <taxon>Pentapetalae</taxon>
        <taxon>rosids</taxon>
        <taxon>Vitales</taxon>
        <taxon>Vitaceae</taxon>
        <taxon>Viteae</taxon>
        <taxon>Vitis</taxon>
    </lineage>
</organism>
<dbReference type="Pfam" id="PF00078">
    <property type="entry name" value="RVT_1"/>
    <property type="match status" value="1"/>
</dbReference>
<keyword evidence="1" id="KW-0732">Signal</keyword>
<dbReference type="EMBL" id="QGNW01001302">
    <property type="protein sequence ID" value="RVW46519.1"/>
    <property type="molecule type" value="Genomic_DNA"/>
</dbReference>
<evidence type="ECO:0000259" key="2">
    <source>
        <dbReference type="Pfam" id="PF00078"/>
    </source>
</evidence>
<dbReference type="Proteomes" id="UP000288805">
    <property type="component" value="Unassembled WGS sequence"/>
</dbReference>
<dbReference type="PANTHER" id="PTHR33116">
    <property type="entry name" value="REVERSE TRANSCRIPTASE ZINC-BINDING DOMAIN-CONTAINING PROTEIN-RELATED-RELATED"/>
    <property type="match status" value="1"/>
</dbReference>
<protein>
    <submittedName>
        <fullName evidence="3">Putative mitochondrial protein</fullName>
    </submittedName>
</protein>
<gene>
    <name evidence="3" type="primary">AtMg01250_208</name>
    <name evidence="3" type="ORF">CK203_067400</name>
</gene>
<feature type="chain" id="PRO_5019221154" evidence="1">
    <location>
        <begin position="27"/>
        <end position="233"/>
    </location>
</feature>
<dbReference type="PANTHER" id="PTHR33116:SF78">
    <property type="entry name" value="OS12G0587133 PROTEIN"/>
    <property type="match status" value="1"/>
</dbReference>
<reference evidence="3 4" key="1">
    <citation type="journal article" date="2018" name="PLoS Genet.">
        <title>Population sequencing reveals clonal diversity and ancestral inbreeding in the grapevine cultivar Chardonnay.</title>
        <authorList>
            <person name="Roach M.J."/>
            <person name="Johnson D.L."/>
            <person name="Bohlmann J."/>
            <person name="van Vuuren H.J."/>
            <person name="Jones S.J."/>
            <person name="Pretorius I.S."/>
            <person name="Schmidt S.A."/>
            <person name="Borneman A.R."/>
        </authorList>
    </citation>
    <scope>NUCLEOTIDE SEQUENCE [LARGE SCALE GENOMIC DNA]</scope>
    <source>
        <strain evidence="4">cv. Chardonnay</strain>
        <tissue evidence="3">Leaf</tissue>
    </source>
</reference>
<accession>A0A438EFN4</accession>
<dbReference type="AlphaFoldDB" id="A0A438EFN4"/>
<evidence type="ECO:0000256" key="1">
    <source>
        <dbReference type="SAM" id="SignalP"/>
    </source>
</evidence>